<keyword evidence="4" id="KW-0812">Transmembrane</keyword>
<evidence type="ECO:0000313" key="8">
    <source>
        <dbReference type="EMBL" id="KAK9746246.1"/>
    </source>
</evidence>
<dbReference type="PANTHER" id="PTHR11923">
    <property type="entry name" value="SCAVENGER RECEPTOR CLASS B TYPE-1 SR-B1"/>
    <property type="match status" value="1"/>
</dbReference>
<evidence type="ECO:0000256" key="2">
    <source>
        <dbReference type="ARBA" id="ARBA00010532"/>
    </source>
</evidence>
<comment type="subcellular location">
    <subcellularLocation>
        <location evidence="1">Cell membrane</location>
    </subcellularLocation>
</comment>
<keyword evidence="3" id="KW-1003">Cell membrane</keyword>
<keyword evidence="9" id="KW-1185">Reference proteome</keyword>
<keyword evidence="6" id="KW-0472">Membrane</keyword>
<evidence type="ECO:0000256" key="5">
    <source>
        <dbReference type="ARBA" id="ARBA00022989"/>
    </source>
</evidence>
<proteinExistence type="inferred from homology"/>
<comment type="caution">
    <text evidence="8">The sequence shown here is derived from an EMBL/GenBank/DDBJ whole genome shotgun (WGS) entry which is preliminary data.</text>
</comment>
<sequence length="161" mass="18628">MLDVFIYNITNEERFLSGEDPKMIMEEVGPIFYREIWTHTNVVFNPNSTISYLVNKTAEYMEENTIDLNATLVVPNFATLAVVSQLWDSPIFTKMTVNAIFKILKKKHIVHTTVYNVLYNYTDSFLDALHNVLPTLVPERNLGIIPLVYKDYSDNVTALFR</sequence>
<dbReference type="GO" id="GO:0005737">
    <property type="term" value="C:cytoplasm"/>
    <property type="evidence" value="ECO:0007669"/>
    <property type="project" value="TreeGrafter"/>
</dbReference>
<dbReference type="AlphaFoldDB" id="A0AAW1MJ92"/>
<organism evidence="8 9">
    <name type="scientific">Popillia japonica</name>
    <name type="common">Japanese beetle</name>
    <dbReference type="NCBI Taxonomy" id="7064"/>
    <lineage>
        <taxon>Eukaryota</taxon>
        <taxon>Metazoa</taxon>
        <taxon>Ecdysozoa</taxon>
        <taxon>Arthropoda</taxon>
        <taxon>Hexapoda</taxon>
        <taxon>Insecta</taxon>
        <taxon>Pterygota</taxon>
        <taxon>Neoptera</taxon>
        <taxon>Endopterygota</taxon>
        <taxon>Coleoptera</taxon>
        <taxon>Polyphaga</taxon>
        <taxon>Scarabaeiformia</taxon>
        <taxon>Scarabaeidae</taxon>
        <taxon>Rutelinae</taxon>
        <taxon>Popillia</taxon>
    </lineage>
</organism>
<dbReference type="Proteomes" id="UP001458880">
    <property type="component" value="Unassembled WGS sequence"/>
</dbReference>
<evidence type="ECO:0000256" key="3">
    <source>
        <dbReference type="ARBA" id="ARBA00022475"/>
    </source>
</evidence>
<dbReference type="EMBL" id="JASPKY010000041">
    <property type="protein sequence ID" value="KAK9746246.1"/>
    <property type="molecule type" value="Genomic_DNA"/>
</dbReference>
<protein>
    <submittedName>
        <fullName evidence="8">CD36 family</fullName>
    </submittedName>
</protein>
<name>A0AAW1MJ92_POPJA</name>
<evidence type="ECO:0000256" key="6">
    <source>
        <dbReference type="ARBA" id="ARBA00023136"/>
    </source>
</evidence>
<dbReference type="InterPro" id="IPR002159">
    <property type="entry name" value="CD36_fam"/>
</dbReference>
<dbReference type="Pfam" id="PF01130">
    <property type="entry name" value="CD36"/>
    <property type="match status" value="1"/>
</dbReference>
<evidence type="ECO:0000313" key="9">
    <source>
        <dbReference type="Proteomes" id="UP001458880"/>
    </source>
</evidence>
<keyword evidence="5" id="KW-1133">Transmembrane helix</keyword>
<dbReference type="GO" id="GO:0005044">
    <property type="term" value="F:scavenger receptor activity"/>
    <property type="evidence" value="ECO:0007669"/>
    <property type="project" value="TreeGrafter"/>
</dbReference>
<keyword evidence="7" id="KW-0325">Glycoprotein</keyword>
<accession>A0AAW1MJ92</accession>
<dbReference type="GO" id="GO:0005886">
    <property type="term" value="C:plasma membrane"/>
    <property type="evidence" value="ECO:0007669"/>
    <property type="project" value="UniProtKB-SubCell"/>
</dbReference>
<evidence type="ECO:0000256" key="7">
    <source>
        <dbReference type="ARBA" id="ARBA00023180"/>
    </source>
</evidence>
<evidence type="ECO:0000256" key="1">
    <source>
        <dbReference type="ARBA" id="ARBA00004236"/>
    </source>
</evidence>
<gene>
    <name evidence="8" type="ORF">QE152_g6324</name>
</gene>
<evidence type="ECO:0000256" key="4">
    <source>
        <dbReference type="ARBA" id="ARBA00022692"/>
    </source>
</evidence>
<reference evidence="8 9" key="1">
    <citation type="journal article" date="2024" name="BMC Genomics">
        <title>De novo assembly and annotation of Popillia japonica's genome with initial clues to its potential as an invasive pest.</title>
        <authorList>
            <person name="Cucini C."/>
            <person name="Boschi S."/>
            <person name="Funari R."/>
            <person name="Cardaioli E."/>
            <person name="Iannotti N."/>
            <person name="Marturano G."/>
            <person name="Paoli F."/>
            <person name="Bruttini M."/>
            <person name="Carapelli A."/>
            <person name="Frati F."/>
            <person name="Nardi F."/>
        </authorList>
    </citation>
    <scope>NUCLEOTIDE SEQUENCE [LARGE SCALE GENOMIC DNA]</scope>
    <source>
        <strain evidence="8">DMR45628</strain>
    </source>
</reference>
<dbReference type="PANTHER" id="PTHR11923:SF89">
    <property type="entry name" value="GH15894P"/>
    <property type="match status" value="1"/>
</dbReference>
<comment type="similarity">
    <text evidence="2">Belongs to the CD36 family.</text>
</comment>